<name>A0A1K0IHV1_CUPNE</name>
<sequence>MSKPACLPKHSTFVAELPDPGEWIRRTSLTFSRRGPSTVAMDAGYASFYGAVGKPNEFDEALALFNRMSAYLKEKGGIWSKCERNQASKGLLARIYNELNSKFGMAGAHAAALARIDAVEVPHARFGVLYLLANVSVELSAMNYAAMALEGANVLGTAGALGGTFDIKANDPSNLKDGNAIFSATGKRMASQTVGLGKLGTQDIATLITAAGAPLTIGSKVTATDATTLPPQLQIHHKARAGAAFRNHGEWHRELAVLWQTIANKVGDVVARLRTRMLANGDWPYSLAGTVLKQIVSKAISKIFAAAAPYVGSAMDVLTGIARTISAAAEKMDAYKLRKKFELREGHPQELARSIEREMEWAIGGGIKDALKGVAGIASQVFLPGAGSLVSAVIAGVEWLAQSIMRLAESFRIKEFLREAHEIFQREPRIGRYEADRFIPAGKEQGGVVHSTERFAEFFRKGCKASPIIPMLTLNTGICGSLMVMIRMVNDLGQTSQDSFDAGADYFRRLKQYGAKYMRDSGFSFLPRSRSDIIVLGVAAQNRQKAGVSGIQGLLNHALNSHSVVSTTGSKIGAMLTA</sequence>
<reference evidence="1" key="1">
    <citation type="submission" date="2016-09" db="EMBL/GenBank/DDBJ databases">
        <authorList>
            <person name="Capua I."/>
            <person name="De Benedictis P."/>
            <person name="Joannis T."/>
            <person name="Lombin L.H."/>
            <person name="Cattoli G."/>
        </authorList>
    </citation>
    <scope>NUCLEOTIDE SEQUENCE</scope>
    <source>
        <strain evidence="1">B9</strain>
    </source>
</reference>
<dbReference type="RefSeq" id="WP_340526689.1">
    <property type="nucleotide sequence ID" value="NZ_FMSH01000279.1"/>
</dbReference>
<evidence type="ECO:0000313" key="1">
    <source>
        <dbReference type="EMBL" id="SCU76984.1"/>
    </source>
</evidence>
<proteinExistence type="predicted"/>
<organism evidence="1">
    <name type="scientific">Cupriavidus necator</name>
    <name type="common">Alcaligenes eutrophus</name>
    <name type="synonym">Ralstonia eutropha</name>
    <dbReference type="NCBI Taxonomy" id="106590"/>
    <lineage>
        <taxon>Bacteria</taxon>
        <taxon>Pseudomonadati</taxon>
        <taxon>Pseudomonadota</taxon>
        <taxon>Betaproteobacteria</taxon>
        <taxon>Burkholderiales</taxon>
        <taxon>Burkholderiaceae</taxon>
        <taxon>Cupriavidus</taxon>
    </lineage>
</organism>
<accession>A0A1K0IHV1</accession>
<gene>
    <name evidence="1" type="ORF">CNECB9_350043</name>
</gene>
<dbReference type="EMBL" id="FMSH01000279">
    <property type="protein sequence ID" value="SCU76984.1"/>
    <property type="molecule type" value="Genomic_DNA"/>
</dbReference>
<dbReference type="AlphaFoldDB" id="A0A1K0IHV1"/>
<protein>
    <submittedName>
        <fullName evidence="1">Uncharacterized protein</fullName>
    </submittedName>
</protein>